<accession>A0ACC3ZGZ6</accession>
<dbReference type="Proteomes" id="UP000805649">
    <property type="component" value="Unassembled WGS sequence"/>
</dbReference>
<evidence type="ECO:0000313" key="2">
    <source>
        <dbReference type="Proteomes" id="UP000805649"/>
    </source>
</evidence>
<evidence type="ECO:0000313" key="1">
    <source>
        <dbReference type="EMBL" id="KAL0943366.1"/>
    </source>
</evidence>
<organism evidence="1 2">
    <name type="scientific">Colletotrichum truncatum</name>
    <name type="common">Anthracnose fungus</name>
    <name type="synonym">Colletotrichum capsici</name>
    <dbReference type="NCBI Taxonomy" id="5467"/>
    <lineage>
        <taxon>Eukaryota</taxon>
        <taxon>Fungi</taxon>
        <taxon>Dikarya</taxon>
        <taxon>Ascomycota</taxon>
        <taxon>Pezizomycotina</taxon>
        <taxon>Sordariomycetes</taxon>
        <taxon>Hypocreomycetidae</taxon>
        <taxon>Glomerellales</taxon>
        <taxon>Glomerellaceae</taxon>
        <taxon>Colletotrichum</taxon>
        <taxon>Colletotrichum truncatum species complex</taxon>
    </lineage>
</organism>
<name>A0ACC3ZGZ6_COLTU</name>
<sequence>MPAIYRSRHGRFRGSSPPSTKYSVEAWTEFSKTSLERNEEDEARLELLNKRRRLGKDWTQDDEESFEEIMSRKEDRSETKRAPLRRDLEGCFVQLGLDPLPPPLEKSSHWLDTRRPGDYQNSELRPFLVACEEGSLDVVRQGVSAGSLRHISFQDGLACAARGNQLDVARYLLEEGARPHAAVIVAACRALSLPLFELSARYGYHPNQQVPSPDGRFRVALNHCLGSESVTRFLLENGADPDLAPFADNRTADWGYRAAPPMDRTSGLALDRAVDKRSFGVVKMLLEHGANPAYAHPLQRVIHLHRDHLAADTEQAYTDGHTKEDDAQWRQLIDMLLLYGTDINAVTYGGGTALTSAVAQKMWDVAEFLLERGADPRIKKPVLNLDAFAIAAKDAGTVWDAMRVSEYVSYLCESGDRTSYDTDVPPAAPEGVRENPLVPIVEGVKRRRKNVSKE</sequence>
<keyword evidence="2" id="KW-1185">Reference proteome</keyword>
<dbReference type="EMBL" id="VUJX02000001">
    <property type="protein sequence ID" value="KAL0943366.1"/>
    <property type="molecule type" value="Genomic_DNA"/>
</dbReference>
<gene>
    <name evidence="1" type="ORF">CTRU02_201252</name>
</gene>
<comment type="caution">
    <text evidence="1">The sequence shown here is derived from an EMBL/GenBank/DDBJ whole genome shotgun (WGS) entry which is preliminary data.</text>
</comment>
<protein>
    <submittedName>
        <fullName evidence="1">Cnpv019 ankyrin repeat protein</fullName>
    </submittedName>
</protein>
<reference evidence="1 2" key="1">
    <citation type="journal article" date="2020" name="Phytopathology">
        <title>Genome Sequence Resources of Colletotrichum truncatum, C. plurivorum, C. musicola, and C. sojae: Four Species Pathogenic to Soybean (Glycine max).</title>
        <authorList>
            <person name="Rogerio F."/>
            <person name="Boufleur T.R."/>
            <person name="Ciampi-Guillardi M."/>
            <person name="Sukno S.A."/>
            <person name="Thon M.R."/>
            <person name="Massola Junior N.S."/>
            <person name="Baroncelli R."/>
        </authorList>
    </citation>
    <scope>NUCLEOTIDE SEQUENCE [LARGE SCALE GENOMIC DNA]</scope>
    <source>
        <strain evidence="1 2">CMES1059</strain>
    </source>
</reference>
<proteinExistence type="predicted"/>